<feature type="transmembrane region" description="Helical" evidence="6">
    <location>
        <begin position="335"/>
        <end position="355"/>
    </location>
</feature>
<comment type="subcellular location">
    <subcellularLocation>
        <location evidence="1">Membrane</location>
        <topology evidence="1">Multi-pass membrane protein</topology>
    </subcellularLocation>
</comment>
<dbReference type="PROSITE" id="PS50222">
    <property type="entry name" value="EF_HAND_2"/>
    <property type="match status" value="1"/>
</dbReference>
<keyword evidence="4 6" id="KW-0472">Membrane</keyword>
<dbReference type="Pfam" id="PF00520">
    <property type="entry name" value="Ion_trans"/>
    <property type="match status" value="2"/>
</dbReference>
<dbReference type="EMBL" id="HBIB01032483">
    <property type="protein sequence ID" value="CAE0258765.1"/>
    <property type="molecule type" value="Transcribed_RNA"/>
</dbReference>
<feature type="transmembrane region" description="Helical" evidence="6">
    <location>
        <begin position="259"/>
        <end position="277"/>
    </location>
</feature>
<name>A0A7S3DIN8_9EUKA</name>
<dbReference type="PANTHER" id="PTHR46726">
    <property type="entry name" value="TWO PORE CHANNEL 3"/>
    <property type="match status" value="1"/>
</dbReference>
<organism evidence="8">
    <name type="scientific">Palpitomonas bilix</name>
    <dbReference type="NCBI Taxonomy" id="652834"/>
    <lineage>
        <taxon>Eukaryota</taxon>
        <taxon>Eukaryota incertae sedis</taxon>
    </lineage>
</organism>
<feature type="domain" description="EF-hand" evidence="7">
    <location>
        <begin position="576"/>
        <end position="611"/>
    </location>
</feature>
<evidence type="ECO:0000313" key="8">
    <source>
        <dbReference type="EMBL" id="CAE0258765.1"/>
    </source>
</evidence>
<dbReference type="InterPro" id="IPR018247">
    <property type="entry name" value="EF_Hand_1_Ca_BS"/>
</dbReference>
<dbReference type="PANTHER" id="PTHR46726:SF1">
    <property type="entry name" value="TWO-PORE CALCIUM CHANNEL 3"/>
    <property type="match status" value="1"/>
</dbReference>
<feature type="transmembrane region" description="Helical" evidence="6">
    <location>
        <begin position="493"/>
        <end position="516"/>
    </location>
</feature>
<feature type="transmembrane region" description="Helical" evidence="6">
    <location>
        <begin position="776"/>
        <end position="801"/>
    </location>
</feature>
<dbReference type="InterPro" id="IPR027359">
    <property type="entry name" value="Volt_channel_dom_sf"/>
</dbReference>
<feature type="region of interest" description="Disordered" evidence="5">
    <location>
        <begin position="959"/>
        <end position="980"/>
    </location>
</feature>
<feature type="transmembrane region" description="Helical" evidence="6">
    <location>
        <begin position="642"/>
        <end position="668"/>
    </location>
</feature>
<evidence type="ECO:0000256" key="6">
    <source>
        <dbReference type="SAM" id="Phobius"/>
    </source>
</evidence>
<evidence type="ECO:0000256" key="4">
    <source>
        <dbReference type="ARBA" id="ARBA00023136"/>
    </source>
</evidence>
<feature type="compositionally biased region" description="Basic and acidic residues" evidence="5">
    <location>
        <begin position="907"/>
        <end position="916"/>
    </location>
</feature>
<proteinExistence type="predicted"/>
<evidence type="ECO:0000256" key="1">
    <source>
        <dbReference type="ARBA" id="ARBA00004141"/>
    </source>
</evidence>
<accession>A0A7S3DIN8</accession>
<keyword evidence="3 6" id="KW-1133">Transmembrane helix</keyword>
<dbReference type="GO" id="GO:0005216">
    <property type="term" value="F:monoatomic ion channel activity"/>
    <property type="evidence" value="ECO:0007669"/>
    <property type="project" value="InterPro"/>
</dbReference>
<dbReference type="GO" id="GO:0016020">
    <property type="term" value="C:membrane"/>
    <property type="evidence" value="ECO:0007669"/>
    <property type="project" value="UniProtKB-SubCell"/>
</dbReference>
<feature type="compositionally biased region" description="Basic and acidic residues" evidence="5">
    <location>
        <begin position="1"/>
        <end position="10"/>
    </location>
</feature>
<feature type="transmembrane region" description="Helical" evidence="6">
    <location>
        <begin position="711"/>
        <end position="730"/>
    </location>
</feature>
<evidence type="ECO:0000256" key="5">
    <source>
        <dbReference type="SAM" id="MobiDB-lite"/>
    </source>
</evidence>
<sequence>MVEGERELRDRRRSTNLSSEQKNSDLVARARRLSAASPARRRSATLDVSSLREEEENGEQHENTNNLSIMAATIEQSIAVLQNTLSIAKSGTEGDQKKVSLSQAWKAARIADEVQMQCKALQGTLQTDWRNSQKKASSRRILRSEYRMLAMQLDEEKTTADDLDKIIVGEEEEKEERPVEQSRKLTKISTVEGRYVESVSSRLKKDRNEIGEWVSRQPRSVRVLLASVAIRNALSGDKFRLRYAQPWKIKAYIWYTSKIWSWVMLLMCVAHLLLARIEPPSFRQMNFSNSIARSDYLQRLKVALGIEAALYFIFIADYTMLFLTTGTGSFRRRIVIIRSVAFSACLVDFCVSCIASSCECFVWLRFSRVLRPVLLLTWVRPLRLSLEPLWRSMVKILKVFVVALTAILIFAIIGMQIFGDAHDNSTYIRLHDPAFEDYGDECYFRFTQIFQAFLSLYVLTTSENYPCIMIPAIRGTNTTSLESLKDTSRAFNAIYFIIFYILATFILMNFIIAVVYESYKKHHKTIVIRKHVKERRALLKSFNMIAAKKKGKEGEEARVMDLPTWLELVPHLRRSMSKAKARVLFEEIDEDGSGEIDSLEFLGLSDVILLRVEEYKKKTKRKSPARCPSCRRRLIRLVESRYFQMSIIGLIAVNMILMCVYCSTCSWYDDTTKFILIIIDAILNCLYVVELGLKLLAYGCSDFWKKLWNRFDFIIVTLGVCGVLVDFVLTSDPSNTGALINTLSVVRSLRLISAFSRSARFLRLFTLQGNRSSKMLLTVLFQAIPTISSMMGDMMLILYIYSIVGLELFNSSYRIPYPRDVHDFMSFENWSDSLLLLFQMLSGSNWHELMMYGVLGYERDGKDEMMLITAFYFVSFNFFASFVLLSLILSVVIETVTIMSDMMKEEQQSHHTKGNEESLQVQEDKAEEENALDGVNEITPTSKSHKGLIRTLGLLASGQKAARGGREQRKDGNNFRLRSDETLRRRQARLVEMKSSNIDERILEMEELKVLSEEAGVDLRKLKERRENSTNNGNTARVPSTSDHV</sequence>
<dbReference type="Gene3D" id="1.10.287.70">
    <property type="match status" value="2"/>
</dbReference>
<dbReference type="AlphaFoldDB" id="A0A7S3DIN8"/>
<evidence type="ECO:0000256" key="3">
    <source>
        <dbReference type="ARBA" id="ARBA00022989"/>
    </source>
</evidence>
<evidence type="ECO:0000259" key="7">
    <source>
        <dbReference type="PROSITE" id="PS50222"/>
    </source>
</evidence>
<dbReference type="PROSITE" id="PS00018">
    <property type="entry name" value="EF_HAND_1"/>
    <property type="match status" value="1"/>
</dbReference>
<feature type="region of interest" description="Disordered" evidence="5">
    <location>
        <begin position="1"/>
        <end position="65"/>
    </location>
</feature>
<gene>
    <name evidence="8" type="ORF">PBIL07802_LOCUS21031</name>
</gene>
<feature type="compositionally biased region" description="Basic and acidic residues" evidence="5">
    <location>
        <begin position="1014"/>
        <end position="1028"/>
    </location>
</feature>
<dbReference type="SUPFAM" id="SSF81324">
    <property type="entry name" value="Voltage-gated potassium channels"/>
    <property type="match status" value="2"/>
</dbReference>
<feature type="compositionally biased region" description="Basic and acidic residues" evidence="5">
    <location>
        <begin position="964"/>
        <end position="980"/>
    </location>
</feature>
<feature type="transmembrane region" description="Helical" evidence="6">
    <location>
        <begin position="867"/>
        <end position="893"/>
    </location>
</feature>
<dbReference type="Gene3D" id="1.20.120.350">
    <property type="entry name" value="Voltage-gated potassium channels. Chain C"/>
    <property type="match status" value="1"/>
</dbReference>
<feature type="region of interest" description="Disordered" evidence="5">
    <location>
        <begin position="907"/>
        <end position="944"/>
    </location>
</feature>
<keyword evidence="2 6" id="KW-0812">Transmembrane</keyword>
<evidence type="ECO:0000256" key="2">
    <source>
        <dbReference type="ARBA" id="ARBA00022692"/>
    </source>
</evidence>
<feature type="transmembrane region" description="Helical" evidence="6">
    <location>
        <begin position="302"/>
        <end position="323"/>
    </location>
</feature>
<reference evidence="8" key="1">
    <citation type="submission" date="2021-01" db="EMBL/GenBank/DDBJ databases">
        <authorList>
            <person name="Corre E."/>
            <person name="Pelletier E."/>
            <person name="Niang G."/>
            <person name="Scheremetjew M."/>
            <person name="Finn R."/>
            <person name="Kale V."/>
            <person name="Holt S."/>
            <person name="Cochrane G."/>
            <person name="Meng A."/>
            <person name="Brown T."/>
            <person name="Cohen L."/>
        </authorList>
    </citation>
    <scope>NUCLEOTIDE SEQUENCE</scope>
    <source>
        <strain evidence="8">NIES-2562</strain>
    </source>
</reference>
<dbReference type="InterPro" id="IPR002048">
    <property type="entry name" value="EF_hand_dom"/>
</dbReference>
<protein>
    <recommendedName>
        <fullName evidence="7">EF-hand domain-containing protein</fullName>
    </recommendedName>
</protein>
<feature type="compositionally biased region" description="Polar residues" evidence="5">
    <location>
        <begin position="1029"/>
        <end position="1045"/>
    </location>
</feature>
<feature type="transmembrane region" description="Helical" evidence="6">
    <location>
        <begin position="399"/>
        <end position="418"/>
    </location>
</feature>
<feature type="transmembrane region" description="Helical" evidence="6">
    <location>
        <begin position="674"/>
        <end position="699"/>
    </location>
</feature>
<dbReference type="GO" id="GO:0005509">
    <property type="term" value="F:calcium ion binding"/>
    <property type="evidence" value="ECO:0007669"/>
    <property type="project" value="InterPro"/>
</dbReference>
<feature type="region of interest" description="Disordered" evidence="5">
    <location>
        <begin position="1014"/>
        <end position="1045"/>
    </location>
</feature>
<dbReference type="InterPro" id="IPR005821">
    <property type="entry name" value="Ion_trans_dom"/>
</dbReference>